<organism evidence="4 5">
    <name type="scientific">Kineococcus xinjiangensis</name>
    <dbReference type="NCBI Taxonomy" id="512762"/>
    <lineage>
        <taxon>Bacteria</taxon>
        <taxon>Bacillati</taxon>
        <taxon>Actinomycetota</taxon>
        <taxon>Actinomycetes</taxon>
        <taxon>Kineosporiales</taxon>
        <taxon>Kineosporiaceae</taxon>
        <taxon>Kineococcus</taxon>
    </lineage>
</organism>
<feature type="signal peptide" evidence="2">
    <location>
        <begin position="1"/>
        <end position="24"/>
    </location>
</feature>
<dbReference type="RefSeq" id="WP_211290747.1">
    <property type="nucleotide sequence ID" value="NZ_PTJD01000001.1"/>
</dbReference>
<dbReference type="InterPro" id="IPR011055">
    <property type="entry name" value="Dup_hybrid_motif"/>
</dbReference>
<dbReference type="AlphaFoldDB" id="A0A2S6IW60"/>
<dbReference type="EMBL" id="PTJD01000001">
    <property type="protein sequence ID" value="PPK98516.1"/>
    <property type="molecule type" value="Genomic_DNA"/>
</dbReference>
<dbReference type="SUPFAM" id="SSF51261">
    <property type="entry name" value="Duplicated hybrid motif"/>
    <property type="match status" value="1"/>
</dbReference>
<dbReference type="InterPro" id="IPR016047">
    <property type="entry name" value="M23ase_b-sheet_dom"/>
</dbReference>
<dbReference type="GO" id="GO:0004222">
    <property type="term" value="F:metalloendopeptidase activity"/>
    <property type="evidence" value="ECO:0007669"/>
    <property type="project" value="TreeGrafter"/>
</dbReference>
<evidence type="ECO:0000313" key="4">
    <source>
        <dbReference type="EMBL" id="PPK98516.1"/>
    </source>
</evidence>
<proteinExistence type="predicted"/>
<dbReference type="Pfam" id="PF01551">
    <property type="entry name" value="Peptidase_M23"/>
    <property type="match status" value="1"/>
</dbReference>
<evidence type="ECO:0000256" key="1">
    <source>
        <dbReference type="ARBA" id="ARBA00022729"/>
    </source>
</evidence>
<protein>
    <submittedName>
        <fullName evidence="4">Peptidase M23-like protein</fullName>
    </submittedName>
</protein>
<dbReference type="Gene3D" id="2.70.70.10">
    <property type="entry name" value="Glucose Permease (Domain IIA)"/>
    <property type="match status" value="1"/>
</dbReference>
<feature type="chain" id="PRO_5039456266" evidence="2">
    <location>
        <begin position="25"/>
        <end position="204"/>
    </location>
</feature>
<dbReference type="PANTHER" id="PTHR21666:SF289">
    <property type="entry name" value="L-ALA--D-GLU ENDOPEPTIDASE"/>
    <property type="match status" value="1"/>
</dbReference>
<evidence type="ECO:0000313" key="5">
    <source>
        <dbReference type="Proteomes" id="UP000239485"/>
    </source>
</evidence>
<dbReference type="InterPro" id="IPR050570">
    <property type="entry name" value="Cell_wall_metabolism_enzyme"/>
</dbReference>
<keyword evidence="5" id="KW-1185">Reference proteome</keyword>
<keyword evidence="1 2" id="KW-0732">Signal</keyword>
<name>A0A2S6IW60_9ACTN</name>
<comment type="caution">
    <text evidence="4">The sequence shown here is derived from an EMBL/GenBank/DDBJ whole genome shotgun (WGS) entry which is preliminary data.</text>
</comment>
<dbReference type="Proteomes" id="UP000239485">
    <property type="component" value="Unassembled WGS sequence"/>
</dbReference>
<accession>A0A2S6IW60</accession>
<gene>
    <name evidence="4" type="ORF">CLV92_101212</name>
</gene>
<reference evidence="4 5" key="1">
    <citation type="submission" date="2018-02" db="EMBL/GenBank/DDBJ databases">
        <title>Genomic Encyclopedia of Archaeal and Bacterial Type Strains, Phase II (KMG-II): from individual species to whole genera.</title>
        <authorList>
            <person name="Goeker M."/>
        </authorList>
    </citation>
    <scope>NUCLEOTIDE SEQUENCE [LARGE SCALE GENOMIC DNA]</scope>
    <source>
        <strain evidence="4 5">DSM 22857</strain>
    </source>
</reference>
<sequence length="204" mass="19722">MPAAPSATLLAGAATAALTVAALASPWTAGAPAAGPAPDTVAAAAPAGTATAQPAPVDAPAGAATAYDWPLAPAPRVLRGFDVLASPYAPGHRGVDLSASRGQEVLTAGAGTVTFAGAVAGRGVVVVAHADGLRTTYEPVVPAVGAGTPVRAGAVVGVLADSPAHCPAEGCLHWGARRGEQYVDPLALLRPPAPPVLLPLGRPG</sequence>
<evidence type="ECO:0000259" key="3">
    <source>
        <dbReference type="Pfam" id="PF01551"/>
    </source>
</evidence>
<evidence type="ECO:0000256" key="2">
    <source>
        <dbReference type="SAM" id="SignalP"/>
    </source>
</evidence>
<feature type="domain" description="M23ase beta-sheet core" evidence="3">
    <location>
        <begin position="91"/>
        <end position="185"/>
    </location>
</feature>
<dbReference type="PANTHER" id="PTHR21666">
    <property type="entry name" value="PEPTIDASE-RELATED"/>
    <property type="match status" value="1"/>
</dbReference>